<gene>
    <name evidence="1" type="ORF">H4W26_000456</name>
</gene>
<accession>A0ABR9J528</accession>
<comment type="caution">
    <text evidence="1">The sequence shown here is derived from an EMBL/GenBank/DDBJ whole genome shotgun (WGS) entry which is preliminary data.</text>
</comment>
<name>A0ABR9J528_9MICC</name>
<sequence length="171" mass="19036">MRAVYALEERTPASHVLSRGFGSCSQRLAILESVARALDIPTRVRALLIDRSFWYPRFPRVKFVLPDQMLLAWPEFRIHQWTPASELFGSIGCRGGGSFTNNGSETLFEAVGRCAVDWDGREAGGAHDLSHFIRADHGYFANRDDAFAVLGQTLCGPSRLVTDPLLRRISA</sequence>
<protein>
    <recommendedName>
        <fullName evidence="3">Transglutaminase-like domain-containing protein</fullName>
    </recommendedName>
</protein>
<dbReference type="EMBL" id="JADBEE010000001">
    <property type="protein sequence ID" value="MBE1513701.1"/>
    <property type="molecule type" value="Genomic_DNA"/>
</dbReference>
<keyword evidence="2" id="KW-1185">Reference proteome</keyword>
<dbReference type="Proteomes" id="UP000636579">
    <property type="component" value="Unassembled WGS sequence"/>
</dbReference>
<evidence type="ECO:0008006" key="3">
    <source>
        <dbReference type="Google" id="ProtNLM"/>
    </source>
</evidence>
<reference evidence="1 2" key="1">
    <citation type="submission" date="2020-10" db="EMBL/GenBank/DDBJ databases">
        <title>Sequencing the genomes of 1000 actinobacteria strains.</title>
        <authorList>
            <person name="Klenk H.-P."/>
        </authorList>
    </citation>
    <scope>NUCLEOTIDE SEQUENCE [LARGE SCALE GENOMIC DNA]</scope>
    <source>
        <strain evidence="1 2">DSM 15474</strain>
    </source>
</reference>
<dbReference type="RefSeq" id="WP_225939561.1">
    <property type="nucleotide sequence ID" value="NZ_JADBEE010000001.1"/>
</dbReference>
<organism evidence="1 2">
    <name type="scientific">Nesterenkonia halotolerans</name>
    <dbReference type="NCBI Taxonomy" id="225325"/>
    <lineage>
        <taxon>Bacteria</taxon>
        <taxon>Bacillati</taxon>
        <taxon>Actinomycetota</taxon>
        <taxon>Actinomycetes</taxon>
        <taxon>Micrococcales</taxon>
        <taxon>Micrococcaceae</taxon>
        <taxon>Nesterenkonia</taxon>
    </lineage>
</organism>
<evidence type="ECO:0000313" key="1">
    <source>
        <dbReference type="EMBL" id="MBE1513701.1"/>
    </source>
</evidence>
<evidence type="ECO:0000313" key="2">
    <source>
        <dbReference type="Proteomes" id="UP000636579"/>
    </source>
</evidence>
<proteinExistence type="predicted"/>